<organism evidence="3">
    <name type="scientific">Brugia timori</name>
    <dbReference type="NCBI Taxonomy" id="42155"/>
    <lineage>
        <taxon>Eukaryota</taxon>
        <taxon>Metazoa</taxon>
        <taxon>Ecdysozoa</taxon>
        <taxon>Nematoda</taxon>
        <taxon>Chromadorea</taxon>
        <taxon>Rhabditida</taxon>
        <taxon>Spirurina</taxon>
        <taxon>Spiruromorpha</taxon>
        <taxon>Filarioidea</taxon>
        <taxon>Onchocercidae</taxon>
        <taxon>Brugia</taxon>
    </lineage>
</organism>
<evidence type="ECO:0000313" key="3">
    <source>
        <dbReference type="WBParaSite" id="BTMF_0000405101-mRNA-1"/>
    </source>
</evidence>
<gene>
    <name evidence="1" type="ORF">BTMF_LOCUS3357</name>
</gene>
<name>A0A0R3QCH1_9BILA</name>
<dbReference type="Proteomes" id="UP000280834">
    <property type="component" value="Unassembled WGS sequence"/>
</dbReference>
<protein>
    <submittedName>
        <fullName evidence="1 3">Uncharacterized protein</fullName>
    </submittedName>
</protein>
<proteinExistence type="predicted"/>
<sequence length="54" mass="5858">MDPQSNITMLNVMSMYAKSSVAFVDVCCVCLTAMSAPFAHLHVSPLQKVPVEQS</sequence>
<evidence type="ECO:0000313" key="2">
    <source>
        <dbReference type="Proteomes" id="UP000280834"/>
    </source>
</evidence>
<evidence type="ECO:0000313" key="1">
    <source>
        <dbReference type="EMBL" id="VDO14601.1"/>
    </source>
</evidence>
<reference evidence="1 2" key="2">
    <citation type="submission" date="2018-11" db="EMBL/GenBank/DDBJ databases">
        <authorList>
            <consortium name="Pathogen Informatics"/>
        </authorList>
    </citation>
    <scope>NUCLEOTIDE SEQUENCE [LARGE SCALE GENOMIC DNA]</scope>
</reference>
<dbReference type="WBParaSite" id="BTMF_0000405101-mRNA-1">
    <property type="protein sequence ID" value="BTMF_0000405101-mRNA-1"/>
    <property type="gene ID" value="BTMF_0000405101"/>
</dbReference>
<dbReference type="AlphaFoldDB" id="A0A0R3QCH1"/>
<reference evidence="3" key="1">
    <citation type="submission" date="2017-02" db="UniProtKB">
        <authorList>
            <consortium name="WormBaseParasite"/>
        </authorList>
    </citation>
    <scope>IDENTIFICATION</scope>
</reference>
<dbReference type="EMBL" id="UZAG01003003">
    <property type="protein sequence ID" value="VDO14601.1"/>
    <property type="molecule type" value="Genomic_DNA"/>
</dbReference>
<accession>A0A0R3QCH1</accession>
<keyword evidence="2" id="KW-1185">Reference proteome</keyword>